<dbReference type="PANTHER" id="PTHR44591">
    <property type="entry name" value="STRESS RESPONSE REGULATOR PROTEIN 1"/>
    <property type="match status" value="1"/>
</dbReference>
<dbReference type="STRING" id="211165.GCA_000317285_03194"/>
<name>A0A433NNY5_CHLFR</name>
<keyword evidence="5" id="KW-1185">Reference proteome</keyword>
<gene>
    <name evidence="4" type="ORF">PCC6912_11550</name>
</gene>
<dbReference type="EMBL" id="RSCJ01000003">
    <property type="protein sequence ID" value="RUR85039.1"/>
    <property type="molecule type" value="Genomic_DNA"/>
</dbReference>
<keyword evidence="1 2" id="KW-0597">Phosphoprotein</keyword>
<dbReference type="InterPro" id="IPR001789">
    <property type="entry name" value="Sig_transdc_resp-reg_receiver"/>
</dbReference>
<dbReference type="PROSITE" id="PS50110">
    <property type="entry name" value="RESPONSE_REGULATORY"/>
    <property type="match status" value="1"/>
</dbReference>
<dbReference type="Pfam" id="PF00072">
    <property type="entry name" value="Response_reg"/>
    <property type="match status" value="1"/>
</dbReference>
<dbReference type="PANTHER" id="PTHR44591:SF3">
    <property type="entry name" value="RESPONSE REGULATORY DOMAIN-CONTAINING PROTEIN"/>
    <property type="match status" value="1"/>
</dbReference>
<evidence type="ECO:0000256" key="2">
    <source>
        <dbReference type="PROSITE-ProRule" id="PRU00169"/>
    </source>
</evidence>
<dbReference type="CDD" id="cd00156">
    <property type="entry name" value="REC"/>
    <property type="match status" value="1"/>
</dbReference>
<dbReference type="InterPro" id="IPR050595">
    <property type="entry name" value="Bact_response_regulator"/>
</dbReference>
<reference evidence="4 5" key="1">
    <citation type="journal article" date="2019" name="Genome Biol. Evol.">
        <title>Day and night: Metabolic profiles and evolutionary relationships of six axenic non-marine cyanobacteria.</title>
        <authorList>
            <person name="Will S.E."/>
            <person name="Henke P."/>
            <person name="Boedeker C."/>
            <person name="Huang S."/>
            <person name="Brinkmann H."/>
            <person name="Rohde M."/>
            <person name="Jarek M."/>
            <person name="Friedl T."/>
            <person name="Seufert S."/>
            <person name="Schumacher M."/>
            <person name="Overmann J."/>
            <person name="Neumann-Schaal M."/>
            <person name="Petersen J."/>
        </authorList>
    </citation>
    <scope>NUCLEOTIDE SEQUENCE [LARGE SCALE GENOMIC DNA]</scope>
    <source>
        <strain evidence="4 5">PCC 6912</strain>
    </source>
</reference>
<evidence type="ECO:0000313" key="4">
    <source>
        <dbReference type="EMBL" id="RUR85039.1"/>
    </source>
</evidence>
<feature type="modified residue" description="4-aspartylphosphate" evidence="2">
    <location>
        <position position="57"/>
    </location>
</feature>
<evidence type="ECO:0000256" key="1">
    <source>
        <dbReference type="ARBA" id="ARBA00022553"/>
    </source>
</evidence>
<proteinExistence type="predicted"/>
<dbReference type="Proteomes" id="UP000268857">
    <property type="component" value="Unassembled WGS sequence"/>
</dbReference>
<dbReference type="AlphaFoldDB" id="A0A433NNY5"/>
<comment type="caution">
    <text evidence="4">The sequence shown here is derived from an EMBL/GenBank/DDBJ whole genome shotgun (WGS) entry which is preliminary data.</text>
</comment>
<protein>
    <recommendedName>
        <fullName evidence="3">Response regulatory domain-containing protein</fullName>
    </recommendedName>
</protein>
<dbReference type="InterPro" id="IPR011006">
    <property type="entry name" value="CheY-like_superfamily"/>
</dbReference>
<feature type="domain" description="Response regulatory" evidence="3">
    <location>
        <begin position="8"/>
        <end position="122"/>
    </location>
</feature>
<accession>A0A433NNY5</accession>
<evidence type="ECO:0000259" key="3">
    <source>
        <dbReference type="PROSITE" id="PS50110"/>
    </source>
</evidence>
<dbReference type="GO" id="GO:0000160">
    <property type="term" value="P:phosphorelay signal transduction system"/>
    <property type="evidence" value="ECO:0007669"/>
    <property type="project" value="InterPro"/>
</dbReference>
<organism evidence="4 5">
    <name type="scientific">Chlorogloeopsis fritschii PCC 6912</name>
    <dbReference type="NCBI Taxonomy" id="211165"/>
    <lineage>
        <taxon>Bacteria</taxon>
        <taxon>Bacillati</taxon>
        <taxon>Cyanobacteriota</taxon>
        <taxon>Cyanophyceae</taxon>
        <taxon>Nostocales</taxon>
        <taxon>Chlorogloeopsidaceae</taxon>
        <taxon>Chlorogloeopsis</taxon>
    </lineage>
</organism>
<dbReference type="SUPFAM" id="SSF52172">
    <property type="entry name" value="CheY-like"/>
    <property type="match status" value="1"/>
</dbReference>
<sequence>MVFPIKKRILCIDDSQDNCELLSFILDDAGYETETVQSVTDGLRIAQSGEFNLYLIDLYFWDGTGFELIERIRTFDQLTPIVVCSGDVRDSVQEEVMRVGVQAFLTKPIDPDQVARTIAEILGDDLKF</sequence>
<dbReference type="Gene3D" id="3.40.50.2300">
    <property type="match status" value="1"/>
</dbReference>
<dbReference type="SMART" id="SM00448">
    <property type="entry name" value="REC"/>
    <property type="match status" value="1"/>
</dbReference>
<evidence type="ECO:0000313" key="5">
    <source>
        <dbReference type="Proteomes" id="UP000268857"/>
    </source>
</evidence>